<dbReference type="OrthoDB" id="1163801at2"/>
<protein>
    <recommendedName>
        <fullName evidence="3">HTH domain-containing protein</fullName>
    </recommendedName>
</protein>
<evidence type="ECO:0008006" key="3">
    <source>
        <dbReference type="Google" id="ProtNLM"/>
    </source>
</evidence>
<keyword evidence="2" id="KW-1185">Reference proteome</keyword>
<accession>A0A4Z0PGY7</accession>
<dbReference type="EMBL" id="SRLD01000064">
    <property type="protein sequence ID" value="TGE12630.1"/>
    <property type="molecule type" value="Genomic_DNA"/>
</dbReference>
<evidence type="ECO:0000313" key="1">
    <source>
        <dbReference type="EMBL" id="TGE12630.1"/>
    </source>
</evidence>
<gene>
    <name evidence="1" type="ORF">E5J99_20040</name>
</gene>
<sequence>MSVIKYLGRLEQIDALISRKATGTPDEFADRLNLCRSALMHCIKEMKELGAPIAYCKQQQSYYYKENKRLFIGFVAPTTAPR</sequence>
<organism evidence="1 2">
    <name type="scientific">Hymenobacter elongatus</name>
    <dbReference type="NCBI Taxonomy" id="877208"/>
    <lineage>
        <taxon>Bacteria</taxon>
        <taxon>Pseudomonadati</taxon>
        <taxon>Bacteroidota</taxon>
        <taxon>Cytophagia</taxon>
        <taxon>Cytophagales</taxon>
        <taxon>Hymenobacteraceae</taxon>
        <taxon>Hymenobacter</taxon>
    </lineage>
</organism>
<proteinExistence type="predicted"/>
<dbReference type="RefSeq" id="WP_135499591.1">
    <property type="nucleotide sequence ID" value="NZ_SRLD01000064.1"/>
</dbReference>
<name>A0A4Z0PGY7_9BACT</name>
<evidence type="ECO:0000313" key="2">
    <source>
        <dbReference type="Proteomes" id="UP000297739"/>
    </source>
</evidence>
<reference evidence="1 2" key="1">
    <citation type="submission" date="2019-04" db="EMBL/GenBank/DDBJ databases">
        <authorList>
            <person name="Feng G."/>
            <person name="Zhang J."/>
            <person name="Zhu H."/>
        </authorList>
    </citation>
    <scope>NUCLEOTIDE SEQUENCE [LARGE SCALE GENOMIC DNA]</scope>
    <source>
        <strain evidence="1 2">JCM 17223</strain>
    </source>
</reference>
<dbReference type="AlphaFoldDB" id="A0A4Z0PGY7"/>
<comment type="caution">
    <text evidence="1">The sequence shown here is derived from an EMBL/GenBank/DDBJ whole genome shotgun (WGS) entry which is preliminary data.</text>
</comment>
<dbReference type="Proteomes" id="UP000297739">
    <property type="component" value="Unassembled WGS sequence"/>
</dbReference>